<dbReference type="InterPro" id="IPR053011">
    <property type="entry name" value="SDR_family_member_7"/>
</dbReference>
<dbReference type="InterPro" id="IPR036291">
    <property type="entry name" value="NAD(P)-bd_dom_sf"/>
</dbReference>
<dbReference type="PANTHER" id="PTHR44269:SF1">
    <property type="entry name" value="DEHYDROGENASE_REDUCTASE SDR FAMILY MEMBER 7"/>
    <property type="match status" value="1"/>
</dbReference>
<organism evidence="2 3">
    <name type="scientific">Canis lupus familiaris</name>
    <name type="common">Dog</name>
    <name type="synonym">Canis familiaris</name>
    <dbReference type="NCBI Taxonomy" id="9615"/>
    <lineage>
        <taxon>Eukaryota</taxon>
        <taxon>Metazoa</taxon>
        <taxon>Chordata</taxon>
        <taxon>Craniata</taxon>
        <taxon>Vertebrata</taxon>
        <taxon>Euteleostomi</taxon>
        <taxon>Mammalia</taxon>
        <taxon>Eutheria</taxon>
        <taxon>Laurasiatheria</taxon>
        <taxon>Carnivora</taxon>
        <taxon>Caniformia</taxon>
        <taxon>Canidae</taxon>
        <taxon>Canis</taxon>
    </lineage>
</organism>
<feature type="compositionally biased region" description="Low complexity" evidence="1">
    <location>
        <begin position="82"/>
        <end position="94"/>
    </location>
</feature>
<reference evidence="2" key="1">
    <citation type="submission" date="2019-03" db="EMBL/GenBank/DDBJ databases">
        <authorList>
            <person name="Warren W.C."/>
            <person name="Johnson G.S."/>
        </authorList>
    </citation>
    <scope>NUCLEOTIDE SEQUENCE [LARGE SCALE GENOMIC DNA]</scope>
    <source>
        <strain evidence="2">Basenji</strain>
    </source>
</reference>
<dbReference type="OrthoDB" id="1933717at2759"/>
<sequence>RIVPISQPCGRCPGSRWRAASEPSTPRVPPAALGQARTRGSAARASPTLPAQPGPPLLLPLSGRGPGRAALGPGRRPRRLPRAAAAPRRPVLPGEPGARGRDELLRFVRADGDLTLLWAEWQGRRPEWELTDMVIWVTGASSGIGEELVYQLSKLGVSLVLSARRVQELERVKRRCLDRHSGQQWWTIPAFFVCSASHDREEARKDCYCE</sequence>
<dbReference type="AlphaFoldDB" id="A0A8C0PGQ5"/>
<evidence type="ECO:0000313" key="3">
    <source>
        <dbReference type="Proteomes" id="UP000694429"/>
    </source>
</evidence>
<gene>
    <name evidence="2" type="primary">DHRS7</name>
</gene>
<evidence type="ECO:0000313" key="2">
    <source>
        <dbReference type="Ensembl" id="ENSCAFP00030039996.1"/>
    </source>
</evidence>
<dbReference type="PANTHER" id="PTHR44269">
    <property type="entry name" value="DEHYDROGENASE/REDUCTASE SDR FAMILY MEMBER 7-RELATED"/>
    <property type="match status" value="1"/>
</dbReference>
<accession>A0A8C0PGQ5</accession>
<reference evidence="2" key="2">
    <citation type="submission" date="2025-08" db="UniProtKB">
        <authorList>
            <consortium name="Ensembl"/>
        </authorList>
    </citation>
    <scope>IDENTIFICATION</scope>
</reference>
<proteinExistence type="predicted"/>
<evidence type="ECO:0000256" key="1">
    <source>
        <dbReference type="SAM" id="MobiDB-lite"/>
    </source>
</evidence>
<dbReference type="SUPFAM" id="SSF51735">
    <property type="entry name" value="NAD(P)-binding Rossmann-fold domains"/>
    <property type="match status" value="1"/>
</dbReference>
<feature type="compositionally biased region" description="Low complexity" evidence="1">
    <location>
        <begin position="59"/>
        <end position="74"/>
    </location>
</feature>
<dbReference type="InterPro" id="IPR002347">
    <property type="entry name" value="SDR_fam"/>
</dbReference>
<name>A0A8C0PGQ5_CANLF</name>
<dbReference type="Proteomes" id="UP000694429">
    <property type="component" value="Chromosome 8"/>
</dbReference>
<protein>
    <submittedName>
        <fullName evidence="2">Dehydrogenase/reductase 7</fullName>
    </submittedName>
</protein>
<dbReference type="Ensembl" id="ENSCAFT00030045783.1">
    <property type="protein sequence ID" value="ENSCAFP00030039996.1"/>
    <property type="gene ID" value="ENSCAFG00030024853.1"/>
</dbReference>
<feature type="region of interest" description="Disordered" evidence="1">
    <location>
        <begin position="1"/>
        <end position="97"/>
    </location>
</feature>
<dbReference type="Pfam" id="PF00106">
    <property type="entry name" value="adh_short"/>
    <property type="match status" value="1"/>
</dbReference>
<dbReference type="Gene3D" id="3.40.50.720">
    <property type="entry name" value="NAD(P)-binding Rossmann-like Domain"/>
    <property type="match status" value="1"/>
</dbReference>